<keyword evidence="2" id="KW-1185">Reference proteome</keyword>
<accession>A0ABT4QB65</accession>
<sequence length="87" mass="9164">MFHPAQANFGFIKVNQLSKSTAIGFGSNVRIGVQAGIRLNQGFGQHYGDGCAVVGHKALIDDRDVIDAPSCSGLNRLGCFASEEPVS</sequence>
<organism evidence="1 2">
    <name type="scientific">Paenibacillus gyeongsangnamensis</name>
    <dbReference type="NCBI Taxonomy" id="3388067"/>
    <lineage>
        <taxon>Bacteria</taxon>
        <taxon>Bacillati</taxon>
        <taxon>Bacillota</taxon>
        <taxon>Bacilli</taxon>
        <taxon>Bacillales</taxon>
        <taxon>Paenibacillaceae</taxon>
        <taxon>Paenibacillus</taxon>
    </lineage>
</organism>
<dbReference type="RefSeq" id="WP_269882567.1">
    <property type="nucleotide sequence ID" value="NZ_JAQAGZ010000010.1"/>
</dbReference>
<reference evidence="1 2" key="1">
    <citation type="submission" date="2022-12" db="EMBL/GenBank/DDBJ databases">
        <title>Draft genome sequence of Paenibacillus sp. dW9.</title>
        <authorList>
            <person name="Choi E.-W."/>
            <person name="Kim D.-U."/>
        </authorList>
    </citation>
    <scope>NUCLEOTIDE SEQUENCE [LARGE SCALE GENOMIC DNA]</scope>
    <source>
        <strain evidence="2">dW9</strain>
    </source>
</reference>
<dbReference type="EMBL" id="JAQAGZ010000010">
    <property type="protein sequence ID" value="MCZ8514049.1"/>
    <property type="molecule type" value="Genomic_DNA"/>
</dbReference>
<evidence type="ECO:0000313" key="2">
    <source>
        <dbReference type="Proteomes" id="UP001527882"/>
    </source>
</evidence>
<protein>
    <submittedName>
        <fullName evidence="1">Uncharacterized protein</fullName>
    </submittedName>
</protein>
<dbReference type="Proteomes" id="UP001527882">
    <property type="component" value="Unassembled WGS sequence"/>
</dbReference>
<comment type="caution">
    <text evidence="1">The sequence shown here is derived from an EMBL/GenBank/DDBJ whole genome shotgun (WGS) entry which is preliminary data.</text>
</comment>
<proteinExistence type="predicted"/>
<gene>
    <name evidence="1" type="ORF">O9H85_16785</name>
</gene>
<evidence type="ECO:0000313" key="1">
    <source>
        <dbReference type="EMBL" id="MCZ8514049.1"/>
    </source>
</evidence>
<name>A0ABT4QB65_9BACL</name>